<feature type="signal peptide" evidence="1">
    <location>
        <begin position="1"/>
        <end position="22"/>
    </location>
</feature>
<dbReference type="PATRIC" id="fig|1566026.4.peg.2967"/>
<dbReference type="PROSITE" id="PS51257">
    <property type="entry name" value="PROKAR_LIPOPROTEIN"/>
    <property type="match status" value="1"/>
</dbReference>
<dbReference type="EMBL" id="JSVA01000007">
    <property type="protein sequence ID" value="KOF03392.1"/>
    <property type="molecule type" value="Genomic_DNA"/>
</dbReference>
<keyword evidence="3" id="KW-1185">Reference proteome</keyword>
<evidence type="ECO:0000256" key="1">
    <source>
        <dbReference type="SAM" id="SignalP"/>
    </source>
</evidence>
<dbReference type="Proteomes" id="UP000036908">
    <property type="component" value="Unassembled WGS sequence"/>
</dbReference>
<dbReference type="RefSeq" id="WP_053222744.1">
    <property type="nucleotide sequence ID" value="NZ_JSVA01000007.1"/>
</dbReference>
<dbReference type="AlphaFoldDB" id="A0A0L8AME8"/>
<evidence type="ECO:0000313" key="3">
    <source>
        <dbReference type="Proteomes" id="UP000036908"/>
    </source>
</evidence>
<sequence length="141" mass="15984">MFKKQLLSILTIFILFSSCTSDDDPRDNYPQTRDISMSVSSTDDERMSDITFSINGSGIEISDFSSSDSHLPFSRNYRNKTIPFFTKLNITYRDNSGGAVGVPFEPYNITLQIRVDSEVKAEKEITITESGTVDYVEFTFE</sequence>
<feature type="chain" id="PRO_5005580576" description="Lipoprotein" evidence="1">
    <location>
        <begin position="23"/>
        <end position="141"/>
    </location>
</feature>
<organism evidence="2 3">
    <name type="scientific">Roseivirga seohaensis subsp. aquiponti</name>
    <dbReference type="NCBI Taxonomy" id="1566026"/>
    <lineage>
        <taxon>Bacteria</taxon>
        <taxon>Pseudomonadati</taxon>
        <taxon>Bacteroidota</taxon>
        <taxon>Cytophagia</taxon>
        <taxon>Cytophagales</taxon>
        <taxon>Roseivirgaceae</taxon>
        <taxon>Roseivirga</taxon>
    </lineage>
</organism>
<name>A0A0L8AME8_9BACT</name>
<dbReference type="OrthoDB" id="982950at2"/>
<reference evidence="3" key="1">
    <citation type="submission" date="2014-11" db="EMBL/GenBank/DDBJ databases">
        <title>Genome sequencing of Roseivirga sp. D-25.</title>
        <authorList>
            <person name="Selvaratnam C."/>
            <person name="Thevarajoo S."/>
            <person name="Goh K.M."/>
            <person name="Eee R."/>
            <person name="Chan K.-G."/>
            <person name="Chong C.S."/>
        </authorList>
    </citation>
    <scope>NUCLEOTIDE SEQUENCE [LARGE SCALE GENOMIC DNA]</scope>
    <source>
        <strain evidence="3">D-25</strain>
    </source>
</reference>
<keyword evidence="1" id="KW-0732">Signal</keyword>
<protein>
    <recommendedName>
        <fullName evidence="4">Lipoprotein</fullName>
    </recommendedName>
</protein>
<evidence type="ECO:0008006" key="4">
    <source>
        <dbReference type="Google" id="ProtNLM"/>
    </source>
</evidence>
<evidence type="ECO:0000313" key="2">
    <source>
        <dbReference type="EMBL" id="KOF03392.1"/>
    </source>
</evidence>
<comment type="caution">
    <text evidence="2">The sequence shown here is derived from an EMBL/GenBank/DDBJ whole genome shotgun (WGS) entry which is preliminary data.</text>
</comment>
<proteinExistence type="predicted"/>
<gene>
    <name evidence="2" type="ORF">OB69_05705</name>
</gene>
<accession>A0A0L8AME8</accession>